<dbReference type="EMBL" id="OZ037944">
    <property type="protein sequence ID" value="CAL1693928.1"/>
    <property type="molecule type" value="Genomic_DNA"/>
</dbReference>
<keyword evidence="2" id="KW-1185">Reference proteome</keyword>
<dbReference type="Proteomes" id="UP001497453">
    <property type="component" value="Chromosome 1"/>
</dbReference>
<accession>A0ABP1CGV9</accession>
<reference evidence="2" key="1">
    <citation type="submission" date="2024-04" db="EMBL/GenBank/DDBJ databases">
        <authorList>
            <person name="Shaw F."/>
            <person name="Minotto A."/>
        </authorList>
    </citation>
    <scope>NUCLEOTIDE SEQUENCE [LARGE SCALE GENOMIC DNA]</scope>
</reference>
<proteinExistence type="predicted"/>
<organism evidence="1 2">
    <name type="scientific">Somion occarium</name>
    <dbReference type="NCBI Taxonomy" id="3059160"/>
    <lineage>
        <taxon>Eukaryota</taxon>
        <taxon>Fungi</taxon>
        <taxon>Dikarya</taxon>
        <taxon>Basidiomycota</taxon>
        <taxon>Agaricomycotina</taxon>
        <taxon>Agaricomycetes</taxon>
        <taxon>Polyporales</taxon>
        <taxon>Cerrenaceae</taxon>
        <taxon>Somion</taxon>
    </lineage>
</organism>
<evidence type="ECO:0000313" key="2">
    <source>
        <dbReference type="Proteomes" id="UP001497453"/>
    </source>
</evidence>
<gene>
    <name evidence="1" type="ORF">GFSPODELE1_LOCUS67</name>
</gene>
<protein>
    <submittedName>
        <fullName evidence="1">Uncharacterized protein</fullName>
    </submittedName>
</protein>
<name>A0ABP1CGV9_9APHY</name>
<evidence type="ECO:0000313" key="1">
    <source>
        <dbReference type="EMBL" id="CAL1693928.1"/>
    </source>
</evidence>
<sequence>MQYVMEFFHHPTKLAKESMLPMGSTISPNQLQRTIFSRDLVELLCKIFSKDAEYLRYSQDISSHQLSSHIIEYPNCPLHIIIDEKALLAGLYKLSNDTMDQAAQFSYPVFQFILERNRTVTSRTLFTALEKSTSPSAFALQSLGYSLMTSSHKNAMRTDVCVAKIQNDIIDVSPYGILVLFTGGGEGWMDDWKFAQCILAASQRDWQVEILAWNNTTTEKKAWYNAIPGSNSSNSSCITFLEMFYGNIFSL</sequence>